<evidence type="ECO:0000256" key="5">
    <source>
        <dbReference type="PIRSR" id="PIRSR038896-50"/>
    </source>
</evidence>
<dbReference type="GO" id="GO:0008270">
    <property type="term" value="F:zinc ion binding"/>
    <property type="evidence" value="ECO:0007669"/>
    <property type="project" value="InterPro"/>
</dbReference>
<evidence type="ECO:0000256" key="4">
    <source>
        <dbReference type="ARBA" id="ARBA00048025"/>
    </source>
</evidence>
<feature type="binding site" evidence="6">
    <location>
        <position position="305"/>
    </location>
    <ligand>
        <name>Zn(2+)</name>
        <dbReference type="ChEBI" id="CHEBI:29105"/>
        <label>2</label>
    </ligand>
</feature>
<evidence type="ECO:0000256" key="2">
    <source>
        <dbReference type="ARBA" id="ARBA00012279"/>
    </source>
</evidence>
<dbReference type="Gene3D" id="3.60.15.10">
    <property type="entry name" value="Ribonuclease Z/Hydroxyacylglutathione hydrolase-like"/>
    <property type="match status" value="1"/>
</dbReference>
<proteinExistence type="inferred from homology"/>
<evidence type="ECO:0000313" key="9">
    <source>
        <dbReference type="Proteomes" id="UP000678393"/>
    </source>
</evidence>
<dbReference type="InterPro" id="IPR001279">
    <property type="entry name" value="Metallo-B-lactamas"/>
</dbReference>
<gene>
    <name evidence="8" type="ORF">CUNI_LOCUS3481</name>
</gene>
<dbReference type="SUPFAM" id="SSF56281">
    <property type="entry name" value="Metallo-hydrolase/oxidoreductase"/>
    <property type="match status" value="1"/>
</dbReference>
<dbReference type="GO" id="GO:0009395">
    <property type="term" value="P:phospholipid catabolic process"/>
    <property type="evidence" value="ECO:0007669"/>
    <property type="project" value="UniProtKB-KW"/>
</dbReference>
<comment type="catalytic activity">
    <reaction evidence="4">
        <text>N-(5Z,8Z,11Z,14Z-eicosatetraenoyl)-1,2-di-(9Z-octadecenoyl)-sn-glycero-3-phosphoethanolamine + H2O = N-(5Z,8Z,11Z,14Z-eicosatetraenoyl)-ethanolamine + 1,2-di-(9Z-octadecenoyl)-sn-glycero-3-phosphate + H(+)</text>
        <dbReference type="Rhea" id="RHEA:45528"/>
        <dbReference type="ChEBI" id="CHEBI:2700"/>
        <dbReference type="ChEBI" id="CHEBI:15377"/>
        <dbReference type="ChEBI" id="CHEBI:15378"/>
        <dbReference type="ChEBI" id="CHEBI:74546"/>
        <dbReference type="ChEBI" id="CHEBI:85277"/>
    </reaction>
    <physiologicalReaction direction="left-to-right" evidence="4">
        <dbReference type="Rhea" id="RHEA:45529"/>
    </physiologicalReaction>
</comment>
<sequence>MASSETRNESTNHINDCGDEYTQPIYENGRFRNPWETWRDTTFKGLFKFIFLTKSESKIPDSQELDKTLPVMTPDLSEFSTSPASGIRHMWIGHASSLVQFDGITFLTDPIFSDRCAPSQLFGSKRYRPPPCRIEDLPEVDCVLISHNHYDHLDYNSVHALNKRYGDKLRWYVPMGLKKWMHDCGVTNIVELSWWQEHVHNEQLNVKIVSTPCQHWCKRALKDDNQVLWTSWCVVGPKHRFYFAGDTGYCPGFKQIGKRYGPFTLSTIPIGAYHPRSFLAPQHVDPAQAVDVHNDILSQKSIGIHWGTFALSYEFYLEPKESVKEELQKRGMDPESFITVNHGEITVVGGDSELKS</sequence>
<feature type="binding site" evidence="5">
    <location>
        <position position="150"/>
    </location>
    <ligand>
        <name>an N-acyl-1,2-diacyl-sn-glycero-3-phosphoethanolamine</name>
        <dbReference type="ChEBI" id="CHEBI:62537"/>
    </ligand>
</feature>
<keyword evidence="3" id="KW-0442">Lipid degradation</keyword>
<keyword evidence="3" id="KW-0595">Phospholipid degradation</keyword>
<dbReference type="PANTHER" id="PTHR15032:SF4">
    <property type="entry name" value="N-ACYL-PHOSPHATIDYLETHANOLAMINE-HYDROLYZING PHOSPHOLIPASE D"/>
    <property type="match status" value="1"/>
</dbReference>
<dbReference type="GO" id="GO:0070292">
    <property type="term" value="P:N-acylphosphatidylethanolamine metabolic process"/>
    <property type="evidence" value="ECO:0007669"/>
    <property type="project" value="TreeGrafter"/>
</dbReference>
<dbReference type="InterPro" id="IPR024884">
    <property type="entry name" value="NAPE-PLD"/>
</dbReference>
<dbReference type="PANTHER" id="PTHR15032">
    <property type="entry name" value="N-ACYL-PHOSPHATIDYLETHANOLAMINE-HYDROLYZING PHOSPHOLIPASE D"/>
    <property type="match status" value="1"/>
</dbReference>
<evidence type="ECO:0000256" key="1">
    <source>
        <dbReference type="ARBA" id="ARBA00010127"/>
    </source>
</evidence>
<keyword evidence="6" id="KW-0862">Zinc</keyword>
<feature type="domain" description="Metallo-beta-lactamase" evidence="7">
    <location>
        <begin position="106"/>
        <end position="306"/>
    </location>
</feature>
<keyword evidence="3" id="KW-1208">Phospholipid metabolism</keyword>
<dbReference type="InterPro" id="IPR036866">
    <property type="entry name" value="RibonucZ/Hydroxyglut_hydro"/>
</dbReference>
<dbReference type="EMBL" id="CAJHNH020000472">
    <property type="protein sequence ID" value="CAG5117923.1"/>
    <property type="molecule type" value="Genomic_DNA"/>
</dbReference>
<accession>A0A8S3YLL9</accession>
<dbReference type="OrthoDB" id="332863at2759"/>
<evidence type="ECO:0000259" key="7">
    <source>
        <dbReference type="Pfam" id="PF12706"/>
    </source>
</evidence>
<evidence type="ECO:0000313" key="8">
    <source>
        <dbReference type="EMBL" id="CAG5117923.1"/>
    </source>
</evidence>
<dbReference type="GO" id="GO:0070290">
    <property type="term" value="F:N-acylphosphatidylethanolamine-specific phospholipase D activity"/>
    <property type="evidence" value="ECO:0007669"/>
    <property type="project" value="UniProtKB-EC"/>
</dbReference>
<feature type="binding site" evidence="6">
    <location>
        <position position="246"/>
    </location>
    <ligand>
        <name>Zn(2+)</name>
        <dbReference type="ChEBI" id="CHEBI:29105"/>
        <label>2</label>
    </ligand>
</feature>
<feature type="binding site" evidence="6">
    <location>
        <position position="246"/>
    </location>
    <ligand>
        <name>Zn(2+)</name>
        <dbReference type="ChEBI" id="CHEBI:29105"/>
        <label>1</label>
    </ligand>
</feature>
<comment type="cofactor">
    <cofactor evidence="6">
        <name>Zn(2+)</name>
        <dbReference type="ChEBI" id="CHEBI:29105"/>
    </cofactor>
    <text evidence="6">Binds 2 zinc divalent cations per subunit.</text>
</comment>
<feature type="binding site" evidence="5">
    <location>
        <position position="283"/>
    </location>
    <ligand>
        <name>an N-acyl-1,2-diacyl-sn-glycero-3-phosphoethanolamine</name>
        <dbReference type="ChEBI" id="CHEBI:62537"/>
    </ligand>
</feature>
<dbReference type="GO" id="GO:0070291">
    <property type="term" value="P:N-acylethanolamine metabolic process"/>
    <property type="evidence" value="ECO:0007669"/>
    <property type="project" value="TreeGrafter"/>
</dbReference>
<feature type="binding site" evidence="6">
    <location>
        <position position="147"/>
    </location>
    <ligand>
        <name>Zn(2+)</name>
        <dbReference type="ChEBI" id="CHEBI:29105"/>
        <label>1</label>
    </ligand>
</feature>
<organism evidence="8 9">
    <name type="scientific">Candidula unifasciata</name>
    <dbReference type="NCBI Taxonomy" id="100452"/>
    <lineage>
        <taxon>Eukaryota</taxon>
        <taxon>Metazoa</taxon>
        <taxon>Spiralia</taxon>
        <taxon>Lophotrochozoa</taxon>
        <taxon>Mollusca</taxon>
        <taxon>Gastropoda</taxon>
        <taxon>Heterobranchia</taxon>
        <taxon>Euthyneura</taxon>
        <taxon>Panpulmonata</taxon>
        <taxon>Eupulmonata</taxon>
        <taxon>Stylommatophora</taxon>
        <taxon>Helicina</taxon>
        <taxon>Helicoidea</taxon>
        <taxon>Geomitridae</taxon>
        <taxon>Candidula</taxon>
    </lineage>
</organism>
<keyword evidence="6" id="KW-0479">Metal-binding</keyword>
<dbReference type="EC" id="3.1.4.54" evidence="2"/>
<keyword evidence="3" id="KW-0443">Lipid metabolism</keyword>
<feature type="binding site" evidence="6">
    <location>
        <position position="215"/>
    </location>
    <ligand>
        <name>Zn(2+)</name>
        <dbReference type="ChEBI" id="CHEBI:29105"/>
        <label>1</label>
    </ligand>
</feature>
<evidence type="ECO:0000256" key="6">
    <source>
        <dbReference type="PIRSR" id="PIRSR038896-51"/>
    </source>
</evidence>
<keyword evidence="9" id="KW-1185">Reference proteome</keyword>
<feature type="binding site" evidence="6">
    <location>
        <position position="151"/>
    </location>
    <ligand>
        <name>Zn(2+)</name>
        <dbReference type="ChEBI" id="CHEBI:29105"/>
        <label>2</label>
    </ligand>
</feature>
<comment type="caution">
    <text evidence="8">The sequence shown here is derived from an EMBL/GenBank/DDBJ whole genome shotgun (WGS) entry which is preliminary data.</text>
</comment>
<feature type="binding site" evidence="6">
    <location>
        <position position="152"/>
    </location>
    <ligand>
        <name>Zn(2+)</name>
        <dbReference type="ChEBI" id="CHEBI:29105"/>
        <label>2</label>
    </ligand>
</feature>
<dbReference type="Proteomes" id="UP000678393">
    <property type="component" value="Unassembled WGS sequence"/>
</dbReference>
<dbReference type="PIRSF" id="PIRSF038896">
    <property type="entry name" value="NAPE-PLD"/>
    <property type="match status" value="1"/>
</dbReference>
<evidence type="ECO:0000256" key="3">
    <source>
        <dbReference type="ARBA" id="ARBA00022668"/>
    </source>
</evidence>
<name>A0A8S3YLL9_9EUPU</name>
<reference evidence="8" key="1">
    <citation type="submission" date="2021-04" db="EMBL/GenBank/DDBJ databases">
        <authorList>
            <consortium name="Molecular Ecology Group"/>
        </authorList>
    </citation>
    <scope>NUCLEOTIDE SEQUENCE</scope>
</reference>
<dbReference type="Pfam" id="PF12706">
    <property type="entry name" value="Lactamase_B_2"/>
    <property type="match status" value="1"/>
</dbReference>
<comment type="similarity">
    <text evidence="1">Belongs to the NAPE-PLD family.</text>
</comment>
<dbReference type="GO" id="GO:0005737">
    <property type="term" value="C:cytoplasm"/>
    <property type="evidence" value="ECO:0007669"/>
    <property type="project" value="TreeGrafter"/>
</dbReference>
<protein>
    <recommendedName>
        <fullName evidence="2">N-acetylphosphatidylethanolamine-hydrolyzing phospholipase D</fullName>
        <ecNumber evidence="2">3.1.4.54</ecNumber>
    </recommendedName>
</protein>
<feature type="binding site" evidence="6">
    <location>
        <position position="149"/>
    </location>
    <ligand>
        <name>Zn(2+)</name>
        <dbReference type="ChEBI" id="CHEBI:29105"/>
        <label>1</label>
    </ligand>
</feature>
<dbReference type="AlphaFoldDB" id="A0A8S3YLL9"/>